<dbReference type="EMBL" id="JAYKXP010000026">
    <property type="protein sequence ID" value="KAK7044049.1"/>
    <property type="molecule type" value="Genomic_DNA"/>
</dbReference>
<feature type="region of interest" description="Disordered" evidence="1">
    <location>
        <begin position="175"/>
        <end position="200"/>
    </location>
</feature>
<dbReference type="AlphaFoldDB" id="A0AAW0CVA7"/>
<feature type="region of interest" description="Disordered" evidence="1">
    <location>
        <begin position="352"/>
        <end position="372"/>
    </location>
</feature>
<keyword evidence="3" id="KW-1185">Reference proteome</keyword>
<feature type="region of interest" description="Disordered" evidence="1">
    <location>
        <begin position="395"/>
        <end position="414"/>
    </location>
</feature>
<dbReference type="Proteomes" id="UP001383192">
    <property type="component" value="Unassembled WGS sequence"/>
</dbReference>
<name>A0AAW0CVA7_9AGAR</name>
<feature type="compositionally biased region" description="Polar residues" evidence="1">
    <location>
        <begin position="604"/>
        <end position="613"/>
    </location>
</feature>
<sequence length="681" mass="72461">MPAGKRTSRSVRKDARSLDQAQQLVEGTGASGVSRSRGVVQAPLESPGTAETVVFVDKGARRGKKRVVSNVGAEDAAAVVVGPVLVDSPPATRSDEDVGLVAPFTQARGGSGGSFSSETLSSVGEVDEVSDTGLSIASTEPYHVVDRKRRADSDGREGTPSKVSVRDLTLLAVGTPAEPVHERRVSGRNRRPTSRSLRARVASPVSLVRRLDAIESDDRSSMSDAGSDVSYKPVVSRKRARPASGALPLEGNRVARGRPKNRISVTPEPRDQGVVVSEIELRLGPISETDEDLPSPSTIFESRPRKGLGPASPSSAAQAPPPKLDVGRSGVAATVRYSDGGSVDVRLRDAPPVATRRPSGTVGAAPGQSETVERGQGVVAGPSAVFLGGVSVSDDGESWDEDEDMGDSSPVGARDRLLDDDKVHPELLGLYADLTWINGLRRSKFIGYSTADTSFDDFSPASYGGLLETVPPRVRSKLVRSMAFVQYGDVKNIVRVPLTGFVRAWECIRIPRGEGARNAVFVTTGVSLRSYVSQGREVGQSYVKQLHVRPLENDWEILQCNVGTFFNDSQLHAPGRRSALVFQTKRQGWSPRQFDRDADKLASTPYSSPSKGGTSKAVGSLDADGSLAPVADVAQVNILEAGAPPYRLFDEGGEQIPFCWLRLSVADCKQFLCTMAALGLA</sequence>
<gene>
    <name evidence="2" type="ORF">VNI00_007764</name>
</gene>
<proteinExistence type="predicted"/>
<evidence type="ECO:0000313" key="3">
    <source>
        <dbReference type="Proteomes" id="UP001383192"/>
    </source>
</evidence>
<protein>
    <submittedName>
        <fullName evidence="2">Uncharacterized protein</fullName>
    </submittedName>
</protein>
<reference evidence="2 3" key="1">
    <citation type="submission" date="2024-01" db="EMBL/GenBank/DDBJ databases">
        <title>A draft genome for a cacao thread blight-causing isolate of Paramarasmius palmivorus.</title>
        <authorList>
            <person name="Baruah I.K."/>
            <person name="Bukari Y."/>
            <person name="Amoako-Attah I."/>
            <person name="Meinhardt L.W."/>
            <person name="Bailey B.A."/>
            <person name="Cohen S.P."/>
        </authorList>
    </citation>
    <scope>NUCLEOTIDE SEQUENCE [LARGE SCALE GENOMIC DNA]</scope>
    <source>
        <strain evidence="2 3">GH-12</strain>
    </source>
</reference>
<feature type="region of interest" description="Disordered" evidence="1">
    <location>
        <begin position="216"/>
        <end position="271"/>
    </location>
</feature>
<organism evidence="2 3">
    <name type="scientific">Paramarasmius palmivorus</name>
    <dbReference type="NCBI Taxonomy" id="297713"/>
    <lineage>
        <taxon>Eukaryota</taxon>
        <taxon>Fungi</taxon>
        <taxon>Dikarya</taxon>
        <taxon>Basidiomycota</taxon>
        <taxon>Agaricomycotina</taxon>
        <taxon>Agaricomycetes</taxon>
        <taxon>Agaricomycetidae</taxon>
        <taxon>Agaricales</taxon>
        <taxon>Marasmiineae</taxon>
        <taxon>Marasmiaceae</taxon>
        <taxon>Paramarasmius</taxon>
    </lineage>
</organism>
<feature type="compositionally biased region" description="Basic residues" evidence="1">
    <location>
        <begin position="1"/>
        <end position="10"/>
    </location>
</feature>
<feature type="region of interest" description="Disordered" evidence="1">
    <location>
        <begin position="599"/>
        <end position="618"/>
    </location>
</feature>
<feature type="compositionally biased region" description="Acidic residues" evidence="1">
    <location>
        <begin position="395"/>
        <end position="406"/>
    </location>
</feature>
<feature type="region of interest" description="Disordered" evidence="1">
    <location>
        <begin position="1"/>
        <end position="48"/>
    </location>
</feature>
<comment type="caution">
    <text evidence="2">The sequence shown here is derived from an EMBL/GenBank/DDBJ whole genome shotgun (WGS) entry which is preliminary data.</text>
</comment>
<accession>A0AAW0CVA7</accession>
<evidence type="ECO:0000313" key="2">
    <source>
        <dbReference type="EMBL" id="KAK7044049.1"/>
    </source>
</evidence>
<feature type="region of interest" description="Disordered" evidence="1">
    <location>
        <begin position="283"/>
        <end position="328"/>
    </location>
</feature>
<evidence type="ECO:0000256" key="1">
    <source>
        <dbReference type="SAM" id="MobiDB-lite"/>
    </source>
</evidence>